<dbReference type="PROSITE" id="PS00097">
    <property type="entry name" value="CARBAMOYLTRANSFERASE"/>
    <property type="match status" value="1"/>
</dbReference>
<feature type="domain" description="Aspartate/ornithine carbamoyltransferase carbamoyl-P binding" evidence="4">
    <location>
        <begin position="3"/>
        <end position="143"/>
    </location>
</feature>
<dbReference type="InterPro" id="IPR006131">
    <property type="entry name" value="Asp_carbamoyltransf_Asp/Orn-bd"/>
</dbReference>
<feature type="domain" description="Aspartate/ornithine carbamoyltransferase Asp/Orn-binding" evidence="3">
    <location>
        <begin position="150"/>
        <end position="198"/>
    </location>
</feature>
<dbReference type="GO" id="GO:0004585">
    <property type="term" value="F:ornithine carbamoyltransferase activity"/>
    <property type="evidence" value="ECO:0007669"/>
    <property type="project" value="UniProtKB-ARBA"/>
</dbReference>
<dbReference type="Pfam" id="PF00185">
    <property type="entry name" value="OTCace"/>
    <property type="match status" value="1"/>
</dbReference>
<name>A0A7C0U3W7_DESA2</name>
<dbReference type="PRINTS" id="PR00102">
    <property type="entry name" value="OTCASE"/>
</dbReference>
<dbReference type="Gene3D" id="3.40.50.1370">
    <property type="entry name" value="Aspartate/ornithine carbamoyltransferase"/>
    <property type="match status" value="2"/>
</dbReference>
<evidence type="ECO:0000256" key="2">
    <source>
        <dbReference type="RuleBase" id="RU003634"/>
    </source>
</evidence>
<dbReference type="InterPro" id="IPR002292">
    <property type="entry name" value="Orn/put_carbamltrans"/>
</dbReference>
<keyword evidence="1 2" id="KW-0808">Transferase</keyword>
<dbReference type="Proteomes" id="UP000886289">
    <property type="component" value="Unassembled WGS sequence"/>
</dbReference>
<evidence type="ECO:0000313" key="5">
    <source>
        <dbReference type="EMBL" id="HDD45159.1"/>
    </source>
</evidence>
<comment type="similarity">
    <text evidence="2">Belongs to the aspartate/ornithine carbamoyltransferase superfamily.</text>
</comment>
<dbReference type="EMBL" id="DRBS01000366">
    <property type="protein sequence ID" value="HDD45159.1"/>
    <property type="molecule type" value="Genomic_DNA"/>
</dbReference>
<evidence type="ECO:0000259" key="3">
    <source>
        <dbReference type="Pfam" id="PF00185"/>
    </source>
</evidence>
<dbReference type="SUPFAM" id="SSF53671">
    <property type="entry name" value="Aspartate/ornithine carbamoyltransferase"/>
    <property type="match status" value="1"/>
</dbReference>
<comment type="caution">
    <text evidence="5">The sequence shown here is derived from an EMBL/GenBank/DDBJ whole genome shotgun (WGS) entry which is preliminary data.</text>
</comment>
<dbReference type="PANTHER" id="PTHR45753">
    <property type="entry name" value="ORNITHINE CARBAMOYLTRANSFERASE, MITOCHONDRIAL"/>
    <property type="match status" value="1"/>
</dbReference>
<organism evidence="5">
    <name type="scientific">Desulfofervidus auxilii</name>
    <dbReference type="NCBI Taxonomy" id="1621989"/>
    <lineage>
        <taxon>Bacteria</taxon>
        <taxon>Pseudomonadati</taxon>
        <taxon>Thermodesulfobacteriota</taxon>
        <taxon>Candidatus Desulfofervidia</taxon>
        <taxon>Candidatus Desulfofervidales</taxon>
        <taxon>Candidatus Desulfofervidaceae</taxon>
        <taxon>Candidatus Desulfofervidus</taxon>
    </lineage>
</organism>
<dbReference type="InterPro" id="IPR036901">
    <property type="entry name" value="Asp/Orn_carbamoylTrfase_sf"/>
</dbReference>
<gene>
    <name evidence="5" type="ORF">ENG63_09930</name>
</gene>
<evidence type="ECO:0000259" key="4">
    <source>
        <dbReference type="Pfam" id="PF02729"/>
    </source>
</evidence>
<dbReference type="AlphaFoldDB" id="A0A7C0U3W7"/>
<proteinExistence type="inferred from homology"/>
<protein>
    <submittedName>
        <fullName evidence="5">Ornithine carbamoyltransferase</fullName>
    </submittedName>
</protein>
<reference evidence="5" key="1">
    <citation type="journal article" date="2020" name="mSystems">
        <title>Genome- and Community-Level Interaction Insights into Carbon Utilization and Element Cycling Functions of Hydrothermarchaeota in Hydrothermal Sediment.</title>
        <authorList>
            <person name="Zhou Z."/>
            <person name="Liu Y."/>
            <person name="Xu W."/>
            <person name="Pan J."/>
            <person name="Luo Z.H."/>
            <person name="Li M."/>
        </authorList>
    </citation>
    <scope>NUCLEOTIDE SEQUENCE [LARGE SCALE GENOMIC DNA]</scope>
    <source>
        <strain evidence="5">HyVt-233</strain>
    </source>
</reference>
<dbReference type="InterPro" id="IPR006132">
    <property type="entry name" value="Asp/Orn_carbamoyltranf_P-bd"/>
</dbReference>
<dbReference type="GO" id="GO:0019240">
    <property type="term" value="P:citrulline biosynthetic process"/>
    <property type="evidence" value="ECO:0007669"/>
    <property type="project" value="TreeGrafter"/>
</dbReference>
<dbReference type="GO" id="GO:0042450">
    <property type="term" value="P:L-arginine biosynthetic process via ornithine"/>
    <property type="evidence" value="ECO:0007669"/>
    <property type="project" value="TreeGrafter"/>
</dbReference>
<dbReference type="GO" id="GO:0016597">
    <property type="term" value="F:amino acid binding"/>
    <property type="evidence" value="ECO:0007669"/>
    <property type="project" value="InterPro"/>
</dbReference>
<dbReference type="PANTHER" id="PTHR45753:SF3">
    <property type="entry name" value="ORNITHINE TRANSCARBAMYLASE, MITOCHONDRIAL"/>
    <property type="match status" value="1"/>
</dbReference>
<evidence type="ECO:0000256" key="1">
    <source>
        <dbReference type="ARBA" id="ARBA00022679"/>
    </source>
</evidence>
<dbReference type="PRINTS" id="PR00100">
    <property type="entry name" value="AOTCASE"/>
</dbReference>
<sequence length="201" mass="22931">MKRDLLTILDLSSDEIVKLIERAIVLKERWKKGEKNTFLNRKILALIFEKPSTRTRVSFEVAMYQMGGQVIFLTKDVTQMSREEPTKDTARVLSRYVDAIAMRTYSQKLIEEMAKWASIPVINALSDKYHPCQVLSDLMTVKEYKGTIENLKIAWVGDGNNVAHSWINAAIRLDFTLYLACPKGHEPDADVLAKANKKNVV</sequence>
<dbReference type="Pfam" id="PF02729">
    <property type="entry name" value="OTCace_N"/>
    <property type="match status" value="1"/>
</dbReference>
<dbReference type="InterPro" id="IPR006130">
    <property type="entry name" value="Asp/Orn_carbamoylTrfase"/>
</dbReference>
<feature type="non-terminal residue" evidence="5">
    <location>
        <position position="201"/>
    </location>
</feature>
<accession>A0A7C0U3W7</accession>